<gene>
    <name evidence="2" type="ORF">DCAF_LOCUS6047</name>
</gene>
<dbReference type="EMBL" id="CAWUPB010000893">
    <property type="protein sequence ID" value="CAK7328325.1"/>
    <property type="molecule type" value="Genomic_DNA"/>
</dbReference>
<dbReference type="InterPro" id="IPR021775">
    <property type="entry name" value="DUF3339"/>
</dbReference>
<dbReference type="PANTHER" id="PTHR33128">
    <property type="entry name" value="OS05G0103400 PROTEIN"/>
    <property type="match status" value="1"/>
</dbReference>
<reference evidence="2 3" key="1">
    <citation type="submission" date="2024-01" db="EMBL/GenBank/DDBJ databases">
        <authorList>
            <person name="Waweru B."/>
        </authorList>
    </citation>
    <scope>NUCLEOTIDE SEQUENCE [LARGE SCALE GENOMIC DNA]</scope>
</reference>
<feature type="transmembrane region" description="Helical" evidence="1">
    <location>
        <begin position="40"/>
        <end position="62"/>
    </location>
</feature>
<proteinExistence type="predicted"/>
<evidence type="ECO:0000256" key="1">
    <source>
        <dbReference type="SAM" id="Phobius"/>
    </source>
</evidence>
<dbReference type="PANTHER" id="PTHR33128:SF54">
    <property type="entry name" value="OS01G0849500 PROTEIN"/>
    <property type="match status" value="1"/>
</dbReference>
<comment type="caution">
    <text evidence="2">The sequence shown here is derived from an EMBL/GenBank/DDBJ whole genome shotgun (WGS) entry which is preliminary data.</text>
</comment>
<name>A0AAV1R5S5_9ROSI</name>
<accession>A0AAV1R5S5</accession>
<dbReference type="AlphaFoldDB" id="A0AAV1R5S5"/>
<keyword evidence="1" id="KW-0472">Membrane</keyword>
<keyword evidence="1" id="KW-0812">Transmembrane</keyword>
<dbReference type="Pfam" id="PF11820">
    <property type="entry name" value="DUF3339"/>
    <property type="match status" value="1"/>
</dbReference>
<evidence type="ECO:0000313" key="2">
    <source>
        <dbReference type="EMBL" id="CAK7328325.1"/>
    </source>
</evidence>
<evidence type="ECO:0000313" key="3">
    <source>
        <dbReference type="Proteomes" id="UP001314170"/>
    </source>
</evidence>
<dbReference type="Proteomes" id="UP001314170">
    <property type="component" value="Unassembled WGS sequence"/>
</dbReference>
<keyword evidence="3" id="KW-1185">Reference proteome</keyword>
<keyword evidence="1" id="KW-1133">Transmembrane helix</keyword>
<sequence length="142" mass="15732">MNDWAAPLIAAALFAFLSPGVVFQMPGKERPLDFMNMKTSLASIFVHMVIYGLLLVLFLVVLHAHLYQLLEERDLLSLQYDTHMCLCTTGWCSFDPASRLTCRKAVAACGSYKITLVEMTLLHENGDCGSRQNGNGPRGNHA</sequence>
<protein>
    <submittedName>
        <fullName evidence="2">Uncharacterized protein</fullName>
    </submittedName>
</protein>
<organism evidence="2 3">
    <name type="scientific">Dovyalis caffra</name>
    <dbReference type="NCBI Taxonomy" id="77055"/>
    <lineage>
        <taxon>Eukaryota</taxon>
        <taxon>Viridiplantae</taxon>
        <taxon>Streptophyta</taxon>
        <taxon>Embryophyta</taxon>
        <taxon>Tracheophyta</taxon>
        <taxon>Spermatophyta</taxon>
        <taxon>Magnoliopsida</taxon>
        <taxon>eudicotyledons</taxon>
        <taxon>Gunneridae</taxon>
        <taxon>Pentapetalae</taxon>
        <taxon>rosids</taxon>
        <taxon>fabids</taxon>
        <taxon>Malpighiales</taxon>
        <taxon>Salicaceae</taxon>
        <taxon>Flacourtieae</taxon>
        <taxon>Dovyalis</taxon>
    </lineage>
</organism>